<evidence type="ECO:0000256" key="7">
    <source>
        <dbReference type="PIRNR" id="PIRNR036427"/>
    </source>
</evidence>
<dbReference type="InterPro" id="IPR012382">
    <property type="entry name" value="CobI/CbiL"/>
</dbReference>
<comment type="similarity">
    <text evidence="2 7">Belongs to the precorrin methyltransferase family.</text>
</comment>
<dbReference type="InterPro" id="IPR014776">
    <property type="entry name" value="4pyrrole_Mease_sub2"/>
</dbReference>
<evidence type="ECO:0000256" key="1">
    <source>
        <dbReference type="ARBA" id="ARBA00004953"/>
    </source>
</evidence>
<dbReference type="PIRSF" id="PIRSF036427">
    <property type="entry name" value="Precrrn-2_mtase"/>
    <property type="match status" value="1"/>
</dbReference>
<dbReference type="AlphaFoldDB" id="A0A7C3QUE9"/>
<dbReference type="GO" id="GO:0032259">
    <property type="term" value="P:methylation"/>
    <property type="evidence" value="ECO:0007669"/>
    <property type="project" value="UniProtKB-KW"/>
</dbReference>
<proteinExistence type="inferred from homology"/>
<dbReference type="GO" id="GO:0009236">
    <property type="term" value="P:cobalamin biosynthetic process"/>
    <property type="evidence" value="ECO:0007669"/>
    <property type="project" value="UniProtKB-UniRule"/>
</dbReference>
<evidence type="ECO:0000256" key="3">
    <source>
        <dbReference type="ARBA" id="ARBA00022573"/>
    </source>
</evidence>
<keyword evidence="3" id="KW-0169">Cobalamin biosynthesis</keyword>
<dbReference type="Gene3D" id="3.40.1010.10">
    <property type="entry name" value="Cobalt-precorrin-4 Transmethylase, Domain 1"/>
    <property type="match status" value="1"/>
</dbReference>
<protein>
    <submittedName>
        <fullName evidence="9">Precorrin-2 C(20)-methyltransferase</fullName>
        <ecNumber evidence="9">2.1.1.130</ecNumber>
    </submittedName>
</protein>
<evidence type="ECO:0000313" key="9">
    <source>
        <dbReference type="EMBL" id="HFT93212.1"/>
    </source>
</evidence>
<dbReference type="GO" id="GO:0030788">
    <property type="term" value="F:precorrin-2 C20-methyltransferase activity"/>
    <property type="evidence" value="ECO:0007669"/>
    <property type="project" value="UniProtKB-EC"/>
</dbReference>
<dbReference type="EC" id="2.1.1.130" evidence="9"/>
<feature type="domain" description="Tetrapyrrole methylase" evidence="8">
    <location>
        <begin position="13"/>
        <end position="226"/>
    </location>
</feature>
<dbReference type="Pfam" id="PF00590">
    <property type="entry name" value="TP_methylase"/>
    <property type="match status" value="1"/>
</dbReference>
<dbReference type="PANTHER" id="PTHR43467">
    <property type="entry name" value="COBALT-PRECORRIN-2 C(20)-METHYLTRANSFERASE"/>
    <property type="match status" value="1"/>
</dbReference>
<name>A0A7C3QUE9_9BACT</name>
<sequence length="251" mass="26984">MKGRDARPEKTGTLFGIGVGPGNPDLLTLRAARILSTVPTLAVPKSVSDGGSLALDAVREVLEARVAPPEQIELVFPMTKDQDILEKSRTENARVLKGALDRGDVAFISLGDIFFYSTFGNLLQGLRHQIPDLSVSIVPGVTSISAATALTGMPLVQGPESLAVVPATYEPDSLGHVLDTHETIVLMKVHRVFPAVLSLLERKGLVEKAVYLAEIGTSRQEIVTDIRTLKERSLPYMSLILVRKNLGGAKT</sequence>
<dbReference type="EMBL" id="DTMM01000089">
    <property type="protein sequence ID" value="HFT93212.1"/>
    <property type="molecule type" value="Genomic_DNA"/>
</dbReference>
<keyword evidence="4 9" id="KW-0489">Methyltransferase</keyword>
<dbReference type="InterPro" id="IPR014777">
    <property type="entry name" value="4pyrrole_Mease_sub1"/>
</dbReference>
<dbReference type="CDD" id="cd11645">
    <property type="entry name" value="Precorrin_2_C20_MT"/>
    <property type="match status" value="1"/>
</dbReference>
<evidence type="ECO:0000256" key="2">
    <source>
        <dbReference type="ARBA" id="ARBA00005879"/>
    </source>
</evidence>
<dbReference type="PANTHER" id="PTHR43467:SF2">
    <property type="entry name" value="COBALT-PRECORRIN-2 C(20)-METHYLTRANSFERASE"/>
    <property type="match status" value="1"/>
</dbReference>
<keyword evidence="6" id="KW-0949">S-adenosyl-L-methionine</keyword>
<evidence type="ECO:0000259" key="8">
    <source>
        <dbReference type="Pfam" id="PF00590"/>
    </source>
</evidence>
<comment type="pathway">
    <text evidence="1">Cofactor biosynthesis; adenosylcobalamin biosynthesis.</text>
</comment>
<dbReference type="InterPro" id="IPR006364">
    <property type="entry name" value="CobI/CbiL/CobIJ_dom"/>
</dbReference>
<accession>A0A7C3QUE9</accession>
<dbReference type="NCBIfam" id="TIGR01467">
    <property type="entry name" value="cobI_cbiL"/>
    <property type="match status" value="1"/>
</dbReference>
<dbReference type="UniPathway" id="UPA00148"/>
<evidence type="ECO:0000256" key="4">
    <source>
        <dbReference type="ARBA" id="ARBA00022603"/>
    </source>
</evidence>
<dbReference type="InterPro" id="IPR035996">
    <property type="entry name" value="4pyrrol_Methylase_sf"/>
</dbReference>
<reference evidence="9" key="1">
    <citation type="journal article" date="2020" name="mSystems">
        <title>Genome- and Community-Level Interaction Insights into Carbon Utilization and Element Cycling Functions of Hydrothermarchaeota in Hydrothermal Sediment.</title>
        <authorList>
            <person name="Zhou Z."/>
            <person name="Liu Y."/>
            <person name="Xu W."/>
            <person name="Pan J."/>
            <person name="Luo Z.H."/>
            <person name="Li M."/>
        </authorList>
    </citation>
    <scope>NUCLEOTIDE SEQUENCE [LARGE SCALE GENOMIC DNA]</scope>
    <source>
        <strain evidence="9">SpSt-902</strain>
    </source>
</reference>
<dbReference type="SUPFAM" id="SSF53790">
    <property type="entry name" value="Tetrapyrrole methylase"/>
    <property type="match status" value="1"/>
</dbReference>
<comment type="caution">
    <text evidence="9">The sequence shown here is derived from an EMBL/GenBank/DDBJ whole genome shotgun (WGS) entry which is preliminary data.</text>
</comment>
<gene>
    <name evidence="9" type="primary">cobI</name>
    <name evidence="9" type="ORF">ENX03_04610</name>
</gene>
<dbReference type="InterPro" id="IPR000878">
    <property type="entry name" value="4pyrrol_Mease"/>
</dbReference>
<keyword evidence="5 9" id="KW-0808">Transferase</keyword>
<dbReference type="Gene3D" id="3.30.950.10">
    <property type="entry name" value="Methyltransferase, Cobalt-precorrin-4 Transmethylase, Domain 2"/>
    <property type="match status" value="1"/>
</dbReference>
<organism evidence="9">
    <name type="scientific">Leptospirillum ferriphilum</name>
    <dbReference type="NCBI Taxonomy" id="178606"/>
    <lineage>
        <taxon>Bacteria</taxon>
        <taxon>Pseudomonadati</taxon>
        <taxon>Nitrospirota</taxon>
        <taxon>Nitrospiria</taxon>
        <taxon>Nitrospirales</taxon>
        <taxon>Nitrospiraceae</taxon>
        <taxon>Leptospirillum</taxon>
    </lineage>
</organism>
<evidence type="ECO:0000256" key="5">
    <source>
        <dbReference type="ARBA" id="ARBA00022679"/>
    </source>
</evidence>
<evidence type="ECO:0000256" key="6">
    <source>
        <dbReference type="ARBA" id="ARBA00022691"/>
    </source>
</evidence>